<organism evidence="15 16">
    <name type="scientific">Gregarina niphandrodes</name>
    <name type="common">Septate eugregarine</name>
    <dbReference type="NCBI Taxonomy" id="110365"/>
    <lineage>
        <taxon>Eukaryota</taxon>
        <taxon>Sar</taxon>
        <taxon>Alveolata</taxon>
        <taxon>Apicomplexa</taxon>
        <taxon>Conoidasida</taxon>
        <taxon>Gregarinasina</taxon>
        <taxon>Eugregarinorida</taxon>
        <taxon>Gregarinidae</taxon>
        <taxon>Gregarina</taxon>
    </lineage>
</organism>
<dbReference type="RefSeq" id="XP_011131595.1">
    <property type="nucleotide sequence ID" value="XM_011133293.1"/>
</dbReference>
<dbReference type="GO" id="GO:0006310">
    <property type="term" value="P:DNA recombination"/>
    <property type="evidence" value="ECO:0007669"/>
    <property type="project" value="TreeGrafter"/>
</dbReference>
<keyword evidence="3 11" id="KW-0540">Nuclease</keyword>
<dbReference type="EC" id="3.1.-.-" evidence="11"/>
<keyword evidence="16" id="KW-1185">Reference proteome</keyword>
<keyword evidence="8" id="KW-0496">Mitochondrion</keyword>
<dbReference type="CDD" id="cd09857">
    <property type="entry name" value="PIN_EXO1"/>
    <property type="match status" value="1"/>
</dbReference>
<evidence type="ECO:0000256" key="9">
    <source>
        <dbReference type="ARBA" id="ARBA00023204"/>
    </source>
</evidence>
<keyword evidence="5 11" id="KW-0227">DNA damage</keyword>
<evidence type="ECO:0000259" key="14">
    <source>
        <dbReference type="SMART" id="SM00485"/>
    </source>
</evidence>
<feature type="compositionally biased region" description="Low complexity" evidence="12">
    <location>
        <begin position="590"/>
        <end position="602"/>
    </location>
</feature>
<evidence type="ECO:0000256" key="12">
    <source>
        <dbReference type="SAM" id="MobiDB-lite"/>
    </source>
</evidence>
<evidence type="ECO:0000256" key="5">
    <source>
        <dbReference type="ARBA" id="ARBA00022763"/>
    </source>
</evidence>
<dbReference type="PANTHER" id="PTHR11081:SF8">
    <property type="entry name" value="EXONUCLEASE 1"/>
    <property type="match status" value="1"/>
</dbReference>
<dbReference type="GO" id="GO:0035312">
    <property type="term" value="F:5'-3' DNA exonuclease activity"/>
    <property type="evidence" value="ECO:0007669"/>
    <property type="project" value="UniProtKB-UniRule"/>
</dbReference>
<keyword evidence="11" id="KW-0267">Excision nuclease</keyword>
<keyword evidence="6 11" id="KW-0378">Hydrolase</keyword>
<dbReference type="InterPro" id="IPR006085">
    <property type="entry name" value="XPG_DNA_repair_N"/>
</dbReference>
<dbReference type="GO" id="GO:0003677">
    <property type="term" value="F:DNA binding"/>
    <property type="evidence" value="ECO:0007669"/>
    <property type="project" value="UniProtKB-UniRule"/>
</dbReference>
<dbReference type="GO" id="GO:0046872">
    <property type="term" value="F:metal ion binding"/>
    <property type="evidence" value="ECO:0007669"/>
    <property type="project" value="UniProtKB-UniRule"/>
</dbReference>
<feature type="compositionally biased region" description="Basic and acidic residues" evidence="12">
    <location>
        <begin position="638"/>
        <end position="650"/>
    </location>
</feature>
<dbReference type="eggNOG" id="KOG2518">
    <property type="taxonomic scope" value="Eukaryota"/>
</dbReference>
<dbReference type="EMBL" id="AFNH02000849">
    <property type="protein sequence ID" value="EZG55395.1"/>
    <property type="molecule type" value="Genomic_DNA"/>
</dbReference>
<dbReference type="Pfam" id="PF00867">
    <property type="entry name" value="XPG_I"/>
    <property type="match status" value="1"/>
</dbReference>
<feature type="region of interest" description="Disordered" evidence="12">
    <location>
        <begin position="423"/>
        <end position="468"/>
    </location>
</feature>
<keyword evidence="9 11" id="KW-0234">DNA repair</keyword>
<dbReference type="InterPro" id="IPR006084">
    <property type="entry name" value="XPG/Rad2"/>
</dbReference>
<keyword evidence="10 11" id="KW-0539">Nucleus</keyword>
<evidence type="ECO:0000256" key="4">
    <source>
        <dbReference type="ARBA" id="ARBA00022723"/>
    </source>
</evidence>
<dbReference type="GeneID" id="22914016"/>
<dbReference type="GO" id="GO:0005634">
    <property type="term" value="C:nucleus"/>
    <property type="evidence" value="ECO:0007669"/>
    <property type="project" value="UniProtKB-SubCell"/>
</dbReference>
<evidence type="ECO:0000256" key="11">
    <source>
        <dbReference type="RuleBase" id="RU910737"/>
    </source>
</evidence>
<reference evidence="15" key="1">
    <citation type="submission" date="2013-12" db="EMBL/GenBank/DDBJ databases">
        <authorList>
            <person name="Omoto C.K."/>
            <person name="Sibley D."/>
            <person name="Venepally P."/>
            <person name="Hadjithomas M."/>
            <person name="Karamycheva S."/>
            <person name="Brunk B."/>
            <person name="Roos D."/>
            <person name="Caler E."/>
            <person name="Lorenzi H."/>
        </authorList>
    </citation>
    <scope>NUCLEOTIDE SEQUENCE</scope>
</reference>
<dbReference type="FunFam" id="3.40.50.1010:FF:000002">
    <property type="entry name" value="Exonuclease 1, putative"/>
    <property type="match status" value="1"/>
</dbReference>
<evidence type="ECO:0000256" key="1">
    <source>
        <dbReference type="ARBA" id="ARBA00004123"/>
    </source>
</evidence>
<feature type="region of interest" description="Disordered" evidence="12">
    <location>
        <begin position="586"/>
        <end position="663"/>
    </location>
</feature>
<dbReference type="SUPFAM" id="SSF47807">
    <property type="entry name" value="5' to 3' exonuclease, C-terminal subdomain"/>
    <property type="match status" value="1"/>
</dbReference>
<gene>
    <name evidence="15" type="ORF">GNI_113730</name>
</gene>
<keyword evidence="11" id="KW-0228">DNA excision</keyword>
<feature type="compositionally biased region" description="Basic residues" evidence="12">
    <location>
        <begin position="426"/>
        <end position="435"/>
    </location>
</feature>
<dbReference type="SMART" id="SM00484">
    <property type="entry name" value="XPGI"/>
    <property type="match status" value="1"/>
</dbReference>
<evidence type="ECO:0000256" key="2">
    <source>
        <dbReference type="ARBA" id="ARBA00022553"/>
    </source>
</evidence>
<evidence type="ECO:0000256" key="7">
    <source>
        <dbReference type="ARBA" id="ARBA00022842"/>
    </source>
</evidence>
<dbReference type="InterPro" id="IPR036279">
    <property type="entry name" value="5-3_exonuclease_C_sf"/>
</dbReference>
<evidence type="ECO:0000256" key="3">
    <source>
        <dbReference type="ARBA" id="ARBA00022722"/>
    </source>
</evidence>
<keyword evidence="7 11" id="KW-0460">Magnesium</keyword>
<dbReference type="SMART" id="SM00279">
    <property type="entry name" value="HhH2"/>
    <property type="match status" value="1"/>
</dbReference>
<feature type="domain" description="XPG-I" evidence="13">
    <location>
        <begin position="138"/>
        <end position="222"/>
    </location>
</feature>
<evidence type="ECO:0000256" key="10">
    <source>
        <dbReference type="ARBA" id="ARBA00023242"/>
    </source>
</evidence>
<evidence type="ECO:0000256" key="6">
    <source>
        <dbReference type="ARBA" id="ARBA00022801"/>
    </source>
</evidence>
<dbReference type="Gene3D" id="3.40.50.1010">
    <property type="entry name" value="5'-nuclease"/>
    <property type="match status" value="1"/>
</dbReference>
<keyword evidence="4 11" id="KW-0479">Metal-binding</keyword>
<dbReference type="SMART" id="SM00485">
    <property type="entry name" value="XPGN"/>
    <property type="match status" value="1"/>
</dbReference>
<dbReference type="Proteomes" id="UP000019763">
    <property type="component" value="Unassembled WGS sequence"/>
</dbReference>
<name>A0A023B378_GRENI</name>
<dbReference type="GO" id="GO:0017108">
    <property type="term" value="F:5'-flap endonuclease activity"/>
    <property type="evidence" value="ECO:0007669"/>
    <property type="project" value="TreeGrafter"/>
</dbReference>
<keyword evidence="11 15" id="KW-0269">Exonuclease</keyword>
<feature type="compositionally biased region" description="Polar residues" evidence="12">
    <location>
        <begin position="616"/>
        <end position="625"/>
    </location>
</feature>
<feature type="region of interest" description="Disordered" evidence="12">
    <location>
        <begin position="500"/>
        <end position="528"/>
    </location>
</feature>
<proteinExistence type="inferred from homology"/>
<dbReference type="SUPFAM" id="SSF88723">
    <property type="entry name" value="PIN domain-like"/>
    <property type="match status" value="1"/>
</dbReference>
<accession>A0A023B378</accession>
<keyword evidence="2" id="KW-0597">Phosphoprotein</keyword>
<evidence type="ECO:0000259" key="13">
    <source>
        <dbReference type="SMART" id="SM00484"/>
    </source>
</evidence>
<dbReference type="InterPro" id="IPR044752">
    <property type="entry name" value="PIN-like_EXO1"/>
</dbReference>
<evidence type="ECO:0000256" key="8">
    <source>
        <dbReference type="ARBA" id="ARBA00023128"/>
    </source>
</evidence>
<sequence length="684" mass="73530">MGVKGLLQALRPVARESCLSDFAGRSAAIDGYAWLHKAAFTAVENVVNGTFTDKPTRYVLRKVAMVRSFGVRPVVVLDGRPLPSKAKTNFARHASREASRADARRLAAQGDSAGAYKAMGQAISITWQMVEHLLCQLQAKDVEFIVAPYEADAQLGYLSHTGYVDFVISEDSDLILYGCRKVFFKLDDAGRGLVISAQDLPSANLLPLTLYSHDSLIQLCSLAGCDYSDGIKGLGLKKGGKLLSNFLAKEHAFCEDAEDRTPSTPVTRIDKLAKEISAQGFLVPDQLAEELRNAYLTFKYQAVYDPVQRTCVRNHPLPPHIPEKDFMGVMLTAEETRLICSGKVEPKSMKPSALATAIKGPVAKGTTAKATADVRGAQLPSTITPIIAARSGQRSHSQVPKSDRTGSDATEMSTITSFFRVQSPTAKKKKKKKKQAVCVDSDVTPTRGRAEAESRRDVQSRPRGSPVVDLSSPVAVMEIATKSKDVVAAECRLEFGPRVSLQPLSSDPDEDDVPTRADPVPCTENHRPVCNPIGADELNKMFENAMKKPAATDTDHTAPAPVVPCAADAASAVEVLLGVAITSGVAAGGENEPPVAANAEPAKGVGRRASMVPRVSTETAPQSSAAAKAGYSWAGGKRRLDAADPRENRPPKHAPGSLDSLFAESMLTKRRRASEQFRNEKITF</sequence>
<dbReference type="PANTHER" id="PTHR11081">
    <property type="entry name" value="FLAP ENDONUCLEASE FAMILY MEMBER"/>
    <property type="match status" value="1"/>
</dbReference>
<evidence type="ECO:0000313" key="15">
    <source>
        <dbReference type="EMBL" id="EZG55395.1"/>
    </source>
</evidence>
<evidence type="ECO:0000313" key="16">
    <source>
        <dbReference type="Proteomes" id="UP000019763"/>
    </source>
</evidence>
<comment type="cofactor">
    <cofactor evidence="11">
        <name>Mg(2+)</name>
        <dbReference type="ChEBI" id="CHEBI:18420"/>
    </cofactor>
    <text evidence="11">Binds 2 magnesium ions per subunit. They probably participate in the reaction catalyzed by the enzyme. May bind an additional third magnesium ion after substrate binding.</text>
</comment>
<feature type="domain" description="XPG N-terminal" evidence="14">
    <location>
        <begin position="1"/>
        <end position="99"/>
    </location>
</feature>
<keyword evidence="11" id="KW-0238">DNA-binding</keyword>
<feature type="compositionally biased region" description="Basic and acidic residues" evidence="12">
    <location>
        <begin position="448"/>
        <end position="460"/>
    </location>
</feature>
<dbReference type="OrthoDB" id="26491at2759"/>
<protein>
    <recommendedName>
        <fullName evidence="11">Exonuclease 1</fullName>
        <ecNumber evidence="11">3.1.-.-</ecNumber>
    </recommendedName>
</protein>
<comment type="subcellular location">
    <subcellularLocation>
        <location evidence="1 11">Nucleus</location>
    </subcellularLocation>
</comment>
<dbReference type="GO" id="GO:0006298">
    <property type="term" value="P:mismatch repair"/>
    <property type="evidence" value="ECO:0007669"/>
    <property type="project" value="TreeGrafter"/>
</dbReference>
<dbReference type="AlphaFoldDB" id="A0A023B378"/>
<dbReference type="InterPro" id="IPR008918">
    <property type="entry name" value="HhH2"/>
</dbReference>
<comment type="caution">
    <text evidence="15">The sequence shown here is derived from an EMBL/GenBank/DDBJ whole genome shotgun (WGS) entry which is preliminary data.</text>
</comment>
<dbReference type="VEuPathDB" id="CryptoDB:GNI_113730"/>
<dbReference type="InterPro" id="IPR006086">
    <property type="entry name" value="XPG-I_dom"/>
</dbReference>
<comment type="similarity">
    <text evidence="11">Belongs to the XPG/RAD2 endonuclease family. EXO1 subfamily.</text>
</comment>
<dbReference type="Gene3D" id="1.10.150.20">
    <property type="entry name" value="5' to 3' exonuclease, C-terminal subdomain"/>
    <property type="match status" value="1"/>
</dbReference>
<dbReference type="Pfam" id="PF00752">
    <property type="entry name" value="XPG_N"/>
    <property type="match status" value="1"/>
</dbReference>
<feature type="region of interest" description="Disordered" evidence="12">
    <location>
        <begin position="388"/>
        <end position="411"/>
    </location>
</feature>
<dbReference type="InterPro" id="IPR029060">
    <property type="entry name" value="PIN-like_dom_sf"/>
</dbReference>
<dbReference type="PRINTS" id="PR00853">
    <property type="entry name" value="XPGRADSUPER"/>
</dbReference>
<comment type="function">
    <text evidence="11">5'-&gt;3' double-stranded DNA exonuclease which may also possess a cryptic 3'-&gt;5' double-stranded DNA exonuclease activity. Functions in DNA mismatch repair.</text>
</comment>